<keyword evidence="1" id="KW-0472">Membrane</keyword>
<feature type="transmembrane region" description="Helical" evidence="1">
    <location>
        <begin position="78"/>
        <end position="97"/>
    </location>
</feature>
<evidence type="ECO:0008006" key="4">
    <source>
        <dbReference type="Google" id="ProtNLM"/>
    </source>
</evidence>
<protein>
    <recommendedName>
        <fullName evidence="4">Integral membrane protein</fullName>
    </recommendedName>
</protein>
<accession>A0ABP6WCF7</accession>
<feature type="transmembrane region" description="Helical" evidence="1">
    <location>
        <begin position="12"/>
        <end position="36"/>
    </location>
</feature>
<comment type="caution">
    <text evidence="2">The sequence shown here is derived from an EMBL/GenBank/DDBJ whole genome shotgun (WGS) entry which is preliminary data.</text>
</comment>
<name>A0ABP6WCF7_9ACTN</name>
<organism evidence="2 3">
    <name type="scientific">Kribbella ginsengisoli</name>
    <dbReference type="NCBI Taxonomy" id="363865"/>
    <lineage>
        <taxon>Bacteria</taxon>
        <taxon>Bacillati</taxon>
        <taxon>Actinomycetota</taxon>
        <taxon>Actinomycetes</taxon>
        <taxon>Propionibacteriales</taxon>
        <taxon>Kribbellaceae</taxon>
        <taxon>Kribbella</taxon>
    </lineage>
</organism>
<dbReference type="EMBL" id="BAABAA010000002">
    <property type="protein sequence ID" value="GAA3549053.1"/>
    <property type="molecule type" value="Genomic_DNA"/>
</dbReference>
<reference evidence="3" key="1">
    <citation type="journal article" date="2019" name="Int. J. Syst. Evol. Microbiol.">
        <title>The Global Catalogue of Microorganisms (GCM) 10K type strain sequencing project: providing services to taxonomists for standard genome sequencing and annotation.</title>
        <authorList>
            <consortium name="The Broad Institute Genomics Platform"/>
            <consortium name="The Broad Institute Genome Sequencing Center for Infectious Disease"/>
            <person name="Wu L."/>
            <person name="Ma J."/>
        </authorList>
    </citation>
    <scope>NUCLEOTIDE SEQUENCE [LARGE SCALE GENOMIC DNA]</scope>
    <source>
        <strain evidence="3">JCM 16928</strain>
    </source>
</reference>
<keyword evidence="3" id="KW-1185">Reference proteome</keyword>
<sequence length="135" mass="14211">MDTELAATHSAAFRVVRALVGGYLALSVATVVAVFVLRHHASVVTDAVWVRTVIVVASAAVMTSFAARAARGHGRSFLRLRIVSAVMLVAIAVIIAIPGDFPVWLKVEQGVCGLLLLGVALVVNGKHLRSAFDRG</sequence>
<dbReference type="Proteomes" id="UP001501222">
    <property type="component" value="Unassembled WGS sequence"/>
</dbReference>
<gene>
    <name evidence="2" type="ORF">GCM10022235_15840</name>
</gene>
<evidence type="ECO:0000313" key="3">
    <source>
        <dbReference type="Proteomes" id="UP001501222"/>
    </source>
</evidence>
<keyword evidence="1" id="KW-1133">Transmembrane helix</keyword>
<proteinExistence type="predicted"/>
<dbReference type="RefSeq" id="WP_344838929.1">
    <property type="nucleotide sequence ID" value="NZ_BAABAA010000002.1"/>
</dbReference>
<evidence type="ECO:0000313" key="2">
    <source>
        <dbReference type="EMBL" id="GAA3549053.1"/>
    </source>
</evidence>
<evidence type="ECO:0000256" key="1">
    <source>
        <dbReference type="SAM" id="Phobius"/>
    </source>
</evidence>
<feature type="transmembrane region" description="Helical" evidence="1">
    <location>
        <begin position="48"/>
        <end position="66"/>
    </location>
</feature>
<feature type="transmembrane region" description="Helical" evidence="1">
    <location>
        <begin position="103"/>
        <end position="124"/>
    </location>
</feature>
<keyword evidence="1" id="KW-0812">Transmembrane</keyword>